<dbReference type="SUPFAM" id="SSF51735">
    <property type="entry name" value="NAD(P)-binding Rossmann-fold domains"/>
    <property type="match status" value="1"/>
</dbReference>
<dbReference type="RefSeq" id="WP_317124336.1">
    <property type="nucleotide sequence ID" value="NZ_JAWJBA010000698.1"/>
</dbReference>
<evidence type="ECO:0000313" key="3">
    <source>
        <dbReference type="Proteomes" id="UP001287282"/>
    </source>
</evidence>
<accession>A0ABU3XJB9</accession>
<dbReference type="Gene3D" id="3.40.50.720">
    <property type="entry name" value="NAD(P)-binding Rossmann-like Domain"/>
    <property type="match status" value="1"/>
</dbReference>
<dbReference type="InterPro" id="IPR036291">
    <property type="entry name" value="NAD(P)-bd_dom_sf"/>
</dbReference>
<feature type="domain" description="NAD-dependent epimerase/dehydratase" evidence="1">
    <location>
        <begin position="2"/>
        <end position="45"/>
    </location>
</feature>
<reference evidence="2 3" key="1">
    <citation type="submission" date="2023-10" db="EMBL/GenBank/DDBJ databases">
        <title>Screening of Alkalihalobacillus lindianensis BZ-TG-R113 and Its Alleviation of Salt Stress on Rapeseed Growth.</title>
        <authorList>
            <person name="Zhao B."/>
            <person name="Guo T."/>
        </authorList>
    </citation>
    <scope>NUCLEOTIDE SEQUENCE [LARGE SCALE GENOMIC DNA]</scope>
    <source>
        <strain evidence="2 3">BZ-TG-R113</strain>
    </source>
</reference>
<evidence type="ECO:0000259" key="1">
    <source>
        <dbReference type="Pfam" id="PF01370"/>
    </source>
</evidence>
<proteinExistence type="predicted"/>
<dbReference type="Pfam" id="PF01370">
    <property type="entry name" value="Epimerase"/>
    <property type="match status" value="1"/>
</dbReference>
<protein>
    <submittedName>
        <fullName evidence="2">NAD-dependent epimerase/dehydratase family protein</fullName>
    </submittedName>
</protein>
<dbReference type="Proteomes" id="UP001287282">
    <property type="component" value="Unassembled WGS sequence"/>
</dbReference>
<sequence>EATPLRPVSRYGASKAAMEAAIQPYHDRLRLTVVRPPAVYGPREADIYTVLQTAARYRVFAVVGDPRPPARTCTSVSAGGRGSP</sequence>
<organism evidence="2 3">
    <name type="scientific">Alkalihalophilus lindianensis</name>
    <dbReference type="NCBI Taxonomy" id="1630542"/>
    <lineage>
        <taxon>Bacteria</taxon>
        <taxon>Bacillati</taxon>
        <taxon>Bacillota</taxon>
        <taxon>Bacilli</taxon>
        <taxon>Bacillales</taxon>
        <taxon>Bacillaceae</taxon>
        <taxon>Alkalihalophilus</taxon>
    </lineage>
</organism>
<comment type="caution">
    <text evidence="2">The sequence shown here is derived from an EMBL/GenBank/DDBJ whole genome shotgun (WGS) entry which is preliminary data.</text>
</comment>
<name>A0ABU3XJB9_9BACI</name>
<feature type="non-terminal residue" evidence="2">
    <location>
        <position position="1"/>
    </location>
</feature>
<evidence type="ECO:0000313" key="2">
    <source>
        <dbReference type="EMBL" id="MDV2687408.1"/>
    </source>
</evidence>
<gene>
    <name evidence="2" type="ORF">RYX56_23970</name>
</gene>
<dbReference type="InterPro" id="IPR001509">
    <property type="entry name" value="Epimerase_deHydtase"/>
</dbReference>
<keyword evidence="3" id="KW-1185">Reference proteome</keyword>
<feature type="non-terminal residue" evidence="2">
    <location>
        <position position="84"/>
    </location>
</feature>
<dbReference type="EMBL" id="JAWJBA010000698">
    <property type="protein sequence ID" value="MDV2687408.1"/>
    <property type="molecule type" value="Genomic_DNA"/>
</dbReference>